<dbReference type="PROSITE" id="PS00028">
    <property type="entry name" value="ZINC_FINGER_C2H2_1"/>
    <property type="match status" value="4"/>
</dbReference>
<dbReference type="PANTHER" id="PTHR24388">
    <property type="entry name" value="ZINC FINGER PROTEIN"/>
    <property type="match status" value="1"/>
</dbReference>
<dbReference type="InterPro" id="IPR013087">
    <property type="entry name" value="Znf_C2H2_type"/>
</dbReference>
<protein>
    <recommendedName>
        <fullName evidence="8">C2H2-type domain-containing protein</fullName>
    </recommendedName>
</protein>
<reference evidence="9" key="1">
    <citation type="submission" date="2021-01" db="EMBL/GenBank/DDBJ databases">
        <authorList>
            <person name="Corre E."/>
            <person name="Pelletier E."/>
            <person name="Niang G."/>
            <person name="Scheremetjew M."/>
            <person name="Finn R."/>
            <person name="Kale V."/>
            <person name="Holt S."/>
            <person name="Cochrane G."/>
            <person name="Meng A."/>
            <person name="Brown T."/>
            <person name="Cohen L."/>
        </authorList>
    </citation>
    <scope>NUCLEOTIDE SEQUENCE</scope>
    <source>
        <strain evidence="9">CCMP 769</strain>
    </source>
</reference>
<evidence type="ECO:0000256" key="1">
    <source>
        <dbReference type="ARBA" id="ARBA00004123"/>
    </source>
</evidence>
<feature type="domain" description="C2H2-type" evidence="8">
    <location>
        <begin position="347"/>
        <end position="375"/>
    </location>
</feature>
<dbReference type="GO" id="GO:0008270">
    <property type="term" value="F:zinc ion binding"/>
    <property type="evidence" value="ECO:0007669"/>
    <property type="project" value="UniProtKB-KW"/>
</dbReference>
<keyword evidence="6" id="KW-0539">Nucleus</keyword>
<keyword evidence="3" id="KW-0677">Repeat</keyword>
<proteinExistence type="predicted"/>
<dbReference type="SUPFAM" id="SSF57667">
    <property type="entry name" value="beta-beta-alpha zinc fingers"/>
    <property type="match status" value="2"/>
</dbReference>
<feature type="domain" description="C2H2-type" evidence="8">
    <location>
        <begin position="318"/>
        <end position="346"/>
    </location>
</feature>
<dbReference type="Gene3D" id="3.30.160.60">
    <property type="entry name" value="Classic Zinc Finger"/>
    <property type="match status" value="2"/>
</dbReference>
<evidence type="ECO:0000256" key="2">
    <source>
        <dbReference type="ARBA" id="ARBA00022723"/>
    </source>
</evidence>
<evidence type="ECO:0000313" key="9">
    <source>
        <dbReference type="EMBL" id="CAE0051846.1"/>
    </source>
</evidence>
<dbReference type="GO" id="GO:0005634">
    <property type="term" value="C:nucleus"/>
    <property type="evidence" value="ECO:0007669"/>
    <property type="project" value="UniProtKB-SubCell"/>
</dbReference>
<dbReference type="GO" id="GO:0000981">
    <property type="term" value="F:DNA-binding transcription factor activity, RNA polymerase II-specific"/>
    <property type="evidence" value="ECO:0007669"/>
    <property type="project" value="TreeGrafter"/>
</dbReference>
<dbReference type="AlphaFoldDB" id="A0A7S2ZUC4"/>
<sequence length="437" mass="49254">MEFTDMVPVADELLKDWMLHKSEARVFDFKKATPIMVSVNVTVHDEVMRSPFYGLLSSFERPVFLLSMMYSKQVRIGMGWTFDDVGPLLEYSNWKGVSHDRRDVLTYQRFCMFESNGLANLLCTPIGGETQGIPFIHILEKDGATNYSEVGILDNDTGSKIFSIRETSVRPCVFCSARDEPCACSHEMTLRSFGPNIPRKGGSIASGFGFNDEPYVHTAKKWLSGRWGFHANGLPAFSTNAVVLSGGNLFDKARNYICQQEAQQICGPRQFPILEFGVNSGAAHAVLGRGEGVKFEFLSDSVSDQMSSSSSKAPEPRWKCRICDATFSRVYDVKRHEEGVHSSSRGFACPQCSQTFKQMGHLNEHLRAKHSESGAHICSLCGKRFGVESKLTRHVLLVHMDIRKFECRYCNKTYKEKHIMMRHMKKKHGAQQAVTRN</sequence>
<evidence type="ECO:0000256" key="6">
    <source>
        <dbReference type="ARBA" id="ARBA00023242"/>
    </source>
</evidence>
<evidence type="ECO:0000256" key="4">
    <source>
        <dbReference type="ARBA" id="ARBA00022771"/>
    </source>
</evidence>
<keyword evidence="5" id="KW-0862">Zinc</keyword>
<accession>A0A7S2ZUC4</accession>
<dbReference type="Pfam" id="PF00096">
    <property type="entry name" value="zf-C2H2"/>
    <property type="match status" value="2"/>
</dbReference>
<dbReference type="EMBL" id="HBHW01025567">
    <property type="protein sequence ID" value="CAE0051846.1"/>
    <property type="molecule type" value="Transcribed_RNA"/>
</dbReference>
<evidence type="ECO:0000256" key="5">
    <source>
        <dbReference type="ARBA" id="ARBA00022833"/>
    </source>
</evidence>
<gene>
    <name evidence="9" type="ORF">RMAR00112_LOCUS19846</name>
</gene>
<evidence type="ECO:0000259" key="8">
    <source>
        <dbReference type="PROSITE" id="PS50157"/>
    </source>
</evidence>
<dbReference type="GO" id="GO:0000978">
    <property type="term" value="F:RNA polymerase II cis-regulatory region sequence-specific DNA binding"/>
    <property type="evidence" value="ECO:0007669"/>
    <property type="project" value="TreeGrafter"/>
</dbReference>
<keyword evidence="4 7" id="KW-0863">Zinc-finger</keyword>
<evidence type="ECO:0000256" key="7">
    <source>
        <dbReference type="PROSITE-ProRule" id="PRU00042"/>
    </source>
</evidence>
<dbReference type="InterPro" id="IPR036236">
    <property type="entry name" value="Znf_C2H2_sf"/>
</dbReference>
<dbReference type="PROSITE" id="PS50157">
    <property type="entry name" value="ZINC_FINGER_C2H2_2"/>
    <property type="match status" value="4"/>
</dbReference>
<dbReference type="PANTHER" id="PTHR24388:SF54">
    <property type="entry name" value="PROTEIN ESCARGOT"/>
    <property type="match status" value="1"/>
</dbReference>
<comment type="subcellular location">
    <subcellularLocation>
        <location evidence="1">Nucleus</location>
    </subcellularLocation>
</comment>
<feature type="domain" description="C2H2-type" evidence="8">
    <location>
        <begin position="405"/>
        <end position="433"/>
    </location>
</feature>
<feature type="domain" description="C2H2-type" evidence="8">
    <location>
        <begin position="376"/>
        <end position="404"/>
    </location>
</feature>
<dbReference type="InterPro" id="IPR050527">
    <property type="entry name" value="Snail/Krueppel_Znf"/>
</dbReference>
<name>A0A7S2ZUC4_9RHOD</name>
<evidence type="ECO:0000256" key="3">
    <source>
        <dbReference type="ARBA" id="ARBA00022737"/>
    </source>
</evidence>
<organism evidence="9">
    <name type="scientific">Rhodosorus marinus</name>
    <dbReference type="NCBI Taxonomy" id="101924"/>
    <lineage>
        <taxon>Eukaryota</taxon>
        <taxon>Rhodophyta</taxon>
        <taxon>Stylonematophyceae</taxon>
        <taxon>Stylonematales</taxon>
        <taxon>Stylonemataceae</taxon>
        <taxon>Rhodosorus</taxon>
    </lineage>
</organism>
<keyword evidence="2" id="KW-0479">Metal-binding</keyword>
<dbReference type="SMART" id="SM00355">
    <property type="entry name" value="ZnF_C2H2"/>
    <property type="match status" value="4"/>
</dbReference>